<comment type="caution">
    <text evidence="5">The sequence shown here is derived from an EMBL/GenBank/DDBJ whole genome shotgun (WGS) entry which is preliminary data.</text>
</comment>
<dbReference type="AlphaFoldDB" id="A0A9Q0CN20"/>
<evidence type="ECO:0000256" key="3">
    <source>
        <dbReference type="ARBA" id="ARBA00022525"/>
    </source>
</evidence>
<comment type="subunit">
    <text evidence="2 4">Homodimer.</text>
</comment>
<gene>
    <name evidence="5" type="ORF">LUZ63_004921</name>
</gene>
<reference evidence="5" key="1">
    <citation type="journal article" date="2022" name="Cell">
        <title>Repeat-based holocentromeres influence genome architecture and karyotype evolution.</title>
        <authorList>
            <person name="Hofstatter P.G."/>
            <person name="Thangavel G."/>
            <person name="Lux T."/>
            <person name="Neumann P."/>
            <person name="Vondrak T."/>
            <person name="Novak P."/>
            <person name="Zhang M."/>
            <person name="Costa L."/>
            <person name="Castellani M."/>
            <person name="Scott A."/>
            <person name="Toegelov H."/>
            <person name="Fuchs J."/>
            <person name="Mata-Sucre Y."/>
            <person name="Dias Y."/>
            <person name="Vanzela A.L.L."/>
            <person name="Huettel B."/>
            <person name="Almeida C.C.S."/>
            <person name="Simkova H."/>
            <person name="Souza G."/>
            <person name="Pedrosa-Harand A."/>
            <person name="Macas J."/>
            <person name="Mayer K.F.X."/>
            <person name="Houben A."/>
            <person name="Marques A."/>
        </authorList>
    </citation>
    <scope>NUCLEOTIDE SEQUENCE</scope>
    <source>
        <strain evidence="5">RhyBre1mFocal</strain>
    </source>
</reference>
<dbReference type="Proteomes" id="UP001151287">
    <property type="component" value="Unassembled WGS sequence"/>
</dbReference>
<keyword evidence="3 4" id="KW-0964">Secreted</keyword>
<proteinExistence type="inferred from homology"/>
<evidence type="ECO:0000256" key="1">
    <source>
        <dbReference type="ARBA" id="ARBA00010746"/>
    </source>
</evidence>
<dbReference type="Pfam" id="PF03018">
    <property type="entry name" value="Dirigent"/>
    <property type="match status" value="1"/>
</dbReference>
<dbReference type="OrthoDB" id="1864232at2759"/>
<dbReference type="GO" id="GO:0009699">
    <property type="term" value="P:phenylpropanoid biosynthetic process"/>
    <property type="evidence" value="ECO:0007669"/>
    <property type="project" value="UniProtKB-ARBA"/>
</dbReference>
<comment type="function">
    <text evidence="4">Dirigent proteins impart stereoselectivity on the phenoxy radical-coupling reaction, yielding optically active lignans from two molecules of coniferyl alcohol in the biosynthesis of lignans, flavonolignans, and alkaloids and thus plays a central role in plant secondary metabolism.</text>
</comment>
<keyword evidence="4" id="KW-0052">Apoplast</keyword>
<evidence type="ECO:0000256" key="2">
    <source>
        <dbReference type="ARBA" id="ARBA00011738"/>
    </source>
</evidence>
<comment type="subcellular location">
    <subcellularLocation>
        <location evidence="4">Secreted</location>
        <location evidence="4">Extracellular space</location>
        <location evidence="4">Apoplast</location>
    </subcellularLocation>
</comment>
<sequence>MPKVSLLVHLNIVTQVQNPIAIPLHGVLPSLSPLLSLTLSLAIAEKPVHFHFYQHKTFSGPNPSDVRVAKGPIPLPVGPFSFGDIIVLDDPLTSGPEPTSPLLGRAQGLDSVMNSLTVTWVFNIVLTCGEYNGSTIAIMGRDDILLPVRELSVVGGSGAFRMARGYVLLKTYSVDIINGDAELELDAYVYPAKL</sequence>
<organism evidence="5 6">
    <name type="scientific">Rhynchospora breviuscula</name>
    <dbReference type="NCBI Taxonomy" id="2022672"/>
    <lineage>
        <taxon>Eukaryota</taxon>
        <taxon>Viridiplantae</taxon>
        <taxon>Streptophyta</taxon>
        <taxon>Embryophyta</taxon>
        <taxon>Tracheophyta</taxon>
        <taxon>Spermatophyta</taxon>
        <taxon>Magnoliopsida</taxon>
        <taxon>Liliopsida</taxon>
        <taxon>Poales</taxon>
        <taxon>Cyperaceae</taxon>
        <taxon>Cyperoideae</taxon>
        <taxon>Rhynchosporeae</taxon>
        <taxon>Rhynchospora</taxon>
    </lineage>
</organism>
<comment type="similarity">
    <text evidence="1 4">Belongs to the plant dirigent protein family.</text>
</comment>
<dbReference type="Gene3D" id="2.40.480.10">
    <property type="entry name" value="Allene oxide cyclase-like"/>
    <property type="match status" value="1"/>
</dbReference>
<dbReference type="PANTHER" id="PTHR21495">
    <property type="entry name" value="NUCLEOPORIN-RELATED"/>
    <property type="match status" value="1"/>
</dbReference>
<dbReference type="EMBL" id="JAMQYH010000002">
    <property type="protein sequence ID" value="KAJ1696409.1"/>
    <property type="molecule type" value="Genomic_DNA"/>
</dbReference>
<evidence type="ECO:0000313" key="6">
    <source>
        <dbReference type="Proteomes" id="UP001151287"/>
    </source>
</evidence>
<name>A0A9Q0CN20_9POAL</name>
<evidence type="ECO:0000313" key="5">
    <source>
        <dbReference type="EMBL" id="KAJ1696409.1"/>
    </source>
</evidence>
<dbReference type="InterPro" id="IPR004265">
    <property type="entry name" value="Dirigent"/>
</dbReference>
<keyword evidence="6" id="KW-1185">Reference proteome</keyword>
<dbReference type="InterPro" id="IPR044859">
    <property type="entry name" value="Allene_oxi_cyc_Dirigent"/>
</dbReference>
<protein>
    <recommendedName>
        <fullName evidence="4">Dirigent protein</fullName>
    </recommendedName>
</protein>
<evidence type="ECO:0000256" key="4">
    <source>
        <dbReference type="RuleBase" id="RU363099"/>
    </source>
</evidence>
<dbReference type="GO" id="GO:0048046">
    <property type="term" value="C:apoplast"/>
    <property type="evidence" value="ECO:0007669"/>
    <property type="project" value="UniProtKB-SubCell"/>
</dbReference>
<accession>A0A9Q0CN20</accession>